<comment type="caution">
    <text evidence="1">The sequence shown here is derived from an EMBL/GenBank/DDBJ whole genome shotgun (WGS) entry which is preliminary data.</text>
</comment>
<organism evidence="1 2">
    <name type="scientific">Tagetes erecta</name>
    <name type="common">African marigold</name>
    <dbReference type="NCBI Taxonomy" id="13708"/>
    <lineage>
        <taxon>Eukaryota</taxon>
        <taxon>Viridiplantae</taxon>
        <taxon>Streptophyta</taxon>
        <taxon>Embryophyta</taxon>
        <taxon>Tracheophyta</taxon>
        <taxon>Spermatophyta</taxon>
        <taxon>Magnoliopsida</taxon>
        <taxon>eudicotyledons</taxon>
        <taxon>Gunneridae</taxon>
        <taxon>Pentapetalae</taxon>
        <taxon>asterids</taxon>
        <taxon>campanulids</taxon>
        <taxon>Asterales</taxon>
        <taxon>Asteraceae</taxon>
        <taxon>Asteroideae</taxon>
        <taxon>Heliantheae alliance</taxon>
        <taxon>Tageteae</taxon>
        <taxon>Tagetes</taxon>
    </lineage>
</organism>
<reference evidence="1" key="1">
    <citation type="journal article" date="2023" name="bioRxiv">
        <title>Improved chromosome-level genome assembly for marigold (Tagetes erecta).</title>
        <authorList>
            <person name="Jiang F."/>
            <person name="Yuan L."/>
            <person name="Wang S."/>
            <person name="Wang H."/>
            <person name="Xu D."/>
            <person name="Wang A."/>
            <person name="Fan W."/>
        </authorList>
    </citation>
    <scope>NUCLEOTIDE SEQUENCE</scope>
    <source>
        <strain evidence="1">WSJ</strain>
        <tissue evidence="1">Leaf</tissue>
    </source>
</reference>
<gene>
    <name evidence="1" type="ORF">QVD17_36557</name>
</gene>
<dbReference type="Proteomes" id="UP001229421">
    <property type="component" value="Unassembled WGS sequence"/>
</dbReference>
<protein>
    <submittedName>
        <fullName evidence="1">Uncharacterized protein</fullName>
    </submittedName>
</protein>
<evidence type="ECO:0000313" key="1">
    <source>
        <dbReference type="EMBL" id="KAK1410025.1"/>
    </source>
</evidence>
<accession>A0AAD8NBZ4</accession>
<dbReference type="EMBL" id="JAUHHV010000010">
    <property type="protein sequence ID" value="KAK1410025.1"/>
    <property type="molecule type" value="Genomic_DNA"/>
</dbReference>
<proteinExistence type="predicted"/>
<keyword evidence="2" id="KW-1185">Reference proteome</keyword>
<evidence type="ECO:0000313" key="2">
    <source>
        <dbReference type="Proteomes" id="UP001229421"/>
    </source>
</evidence>
<sequence length="73" mass="8281">MESPKQIHFFKHSNQGWQNYAEIKSHDREKKCNQCTINLVIVNCVGFGLEPVHESSGFRCTVSTSMLPDALTL</sequence>
<name>A0AAD8NBZ4_TARER</name>
<dbReference type="AlphaFoldDB" id="A0AAD8NBZ4"/>